<dbReference type="KEGG" id="spad:DVK44_17415"/>
<sequence length="66" mass="7547">MWRGVVPVWTRPRNTPPPPVSDPEQLMFGGPLRYDTGWSKHEDAYLQLGLRALATPVRDGWSRRSS</sequence>
<keyword evidence="3" id="KW-1185">Reference proteome</keyword>
<dbReference type="AlphaFoldDB" id="A0A345HR33"/>
<proteinExistence type="predicted"/>
<reference evidence="3" key="1">
    <citation type="submission" date="2018-07" db="EMBL/GenBank/DDBJ databases">
        <authorList>
            <person name="Zhao J."/>
        </authorList>
    </citation>
    <scope>NUCLEOTIDE SEQUENCE [LARGE SCALE GENOMIC DNA]</scope>
    <source>
        <strain evidence="3">GSSD-12</strain>
    </source>
</reference>
<name>A0A345HR33_9ACTN</name>
<dbReference type="Proteomes" id="UP000253868">
    <property type="component" value="Chromosome"/>
</dbReference>
<evidence type="ECO:0000313" key="3">
    <source>
        <dbReference type="Proteomes" id="UP000253868"/>
    </source>
</evidence>
<feature type="region of interest" description="Disordered" evidence="1">
    <location>
        <begin position="1"/>
        <end position="26"/>
    </location>
</feature>
<organism evidence="2 3">
    <name type="scientific">Streptomyces paludis</name>
    <dbReference type="NCBI Taxonomy" id="2282738"/>
    <lineage>
        <taxon>Bacteria</taxon>
        <taxon>Bacillati</taxon>
        <taxon>Actinomycetota</taxon>
        <taxon>Actinomycetes</taxon>
        <taxon>Kitasatosporales</taxon>
        <taxon>Streptomycetaceae</taxon>
        <taxon>Streptomyces</taxon>
    </lineage>
</organism>
<accession>A0A345HR33</accession>
<gene>
    <name evidence="2" type="ORF">DVK44_17415</name>
</gene>
<dbReference type="EMBL" id="CP031194">
    <property type="protein sequence ID" value="AXG79157.1"/>
    <property type="molecule type" value="Genomic_DNA"/>
</dbReference>
<evidence type="ECO:0000256" key="1">
    <source>
        <dbReference type="SAM" id="MobiDB-lite"/>
    </source>
</evidence>
<evidence type="ECO:0000313" key="2">
    <source>
        <dbReference type="EMBL" id="AXG79157.1"/>
    </source>
</evidence>
<dbReference type="OrthoDB" id="9806127at2"/>
<protein>
    <submittedName>
        <fullName evidence="2">Uncharacterized protein</fullName>
    </submittedName>
</protein>